<evidence type="ECO:0000256" key="10">
    <source>
        <dbReference type="ARBA" id="ARBA00023065"/>
    </source>
</evidence>
<feature type="compositionally biased region" description="Basic residues" evidence="14">
    <location>
        <begin position="1229"/>
        <end position="1240"/>
    </location>
</feature>
<dbReference type="Pfam" id="PF00595">
    <property type="entry name" value="PDZ"/>
    <property type="match status" value="3"/>
</dbReference>
<sequence>MDRLKRRGASATPAVFWPSHMGAFGSERGYYVPGGTGWESGKPDEPLSLQALESIQAEQKETAGARTCHTPWHSELHIASPSEAILLPMSSTTQSSSLLSLLYLALLTFVGSAVLLAEMHQHSLLSDNVHAFLAVLMISSCIWMLWFGCRSAGNRQLKMHQDYHAGASWLKGGLSLFALATLVLDCLSLGYYYELQHCASMLITTYPIVQAVFTIIQVTFGLMHTLATNVLLWMSVVLDESMKQLEEFYDTHSRETLQASHGDSYTNSCACTTNLCHIFSEGAAYLHPFNIEFSLFSSTMLYIIWKNTGREAHHKKPSHTQRVRFHLSGAFIGLVLGALAISATFGVMISFGVLTKSPKTIPEALRTYYIFNSVLLSAMFLATLIGIITYRVKKKATTPASDKSVVWILYAYGTRPHLVSQIEQSFYGFTLWAIVVKISLPLGIFYRMHSVASLFEVYCKTCGAPALRQLNGEESTGGHGDIIYPTHSRGSSSDISTAHRLLLSKQNRMVNGNYRGIRTSSPMGRVILINSPIEGGDESDAFITITVEKSAGGKLGFSVRGGSEHGLGIFVSKVEEGSSAELAGLCVGDKITEVNSVSLENITMGSAVKVLTGNNRLRMVVRRMGKVPGIKFSKEKTTWVDVINRRLVVEKSGSTPSDTSSEIGRRRIVHLYTTSDDFCLGFNIRGGKEYGLGIYVSKVDPCGLAEQNGIKVGDQVLAANGVMFNDISHSKAVEVLKGQTHIMLTIKETGRFPAYKEMVAEYCWLNRLANGQLQQLSQTSESSSSVSSYSSGTPFSSMNGLQMAPAPVSSSAQSCMVDIGISTEDPPIRSRGLERAETAMQTDPPGDGASLSGSLITETRRIVRPMEILKDTAIRSESLKDSFHLRKHRPFSSKETTDPSPKTALLLALSHPRQPIKRSQSYLTVCEEKRQRKKEKPASSEKKVTLQRSKTLMNLFFKGTRSGKPSSAAGSPEAPRRSKSPARSEGEKDKGRALISLGLRDSSLSSPQHNGGEHSTGPESHLMLIEDMARKLLMEDEVAAVLRHCTRYIREGGVEDLVRPLLAILDRPEKLLLIRDIRSVISPADLGRFDSMVIPMELEAYDTLKSRTVRSPALRSAQHETPPKRHLITPVPDFKGGFLLKPVTNEEETAELNDGMKRLQLSSSPRRTRPQSYSPLPDVPVDAYTSQSGPSSAASSKHPNWPLNKTTEMSINSTAPTKELSEQGDGRPGRGRPRTPKSSHGKATLRGPHGEAQPAKDTLYSVINRPRKARPLLSHLFREVQTTSKGVQVETGDEIPDGLVQNGTGDTKEEYKLLTVRLPKNKQSLGISISGGIESKVQPMVKIEKIFPGGAASLSGKLEAGYELVAVEGESLQNVTHQRAVEIIRQAYRNKAREPMEIVVKVPKETK</sequence>
<dbReference type="SMART" id="SM00228">
    <property type="entry name" value="PDZ"/>
    <property type="match status" value="3"/>
</dbReference>
<keyword evidence="11 15" id="KW-0472">Membrane</keyword>
<protein>
    <submittedName>
        <fullName evidence="18">PDZ domain-containing protein 7</fullName>
    </submittedName>
</protein>
<dbReference type="PANTHER" id="PTHR23116">
    <property type="entry name" value="PDZ DOMAIN CONTAINING WHIRLIN AND HARMONIN-RELATED"/>
    <property type="match status" value="1"/>
</dbReference>
<evidence type="ECO:0000256" key="11">
    <source>
        <dbReference type="ARBA" id="ARBA00023136"/>
    </source>
</evidence>
<keyword evidence="17" id="KW-1185">Reference proteome</keyword>
<feature type="compositionally biased region" description="Basic and acidic residues" evidence="14">
    <location>
        <begin position="1219"/>
        <end position="1228"/>
    </location>
</feature>
<evidence type="ECO:0000256" key="9">
    <source>
        <dbReference type="ARBA" id="ARBA00022989"/>
    </source>
</evidence>
<dbReference type="Gene3D" id="1.20.1160.20">
    <property type="match status" value="1"/>
</dbReference>
<feature type="transmembrane region" description="Helical" evidence="15">
    <location>
        <begin position="208"/>
        <end position="234"/>
    </location>
</feature>
<keyword evidence="13" id="KW-0407">Ion channel</keyword>
<dbReference type="CDD" id="cd07358">
    <property type="entry name" value="HN_PDZD7_like"/>
    <property type="match status" value="1"/>
</dbReference>
<dbReference type="InterPro" id="IPR004878">
    <property type="entry name" value="Otopetrin"/>
</dbReference>
<name>A0ABM1JWJ3_GEKJA</name>
<dbReference type="Gene3D" id="2.30.42.10">
    <property type="match status" value="3"/>
</dbReference>
<feature type="region of interest" description="Disordered" evidence="14">
    <location>
        <begin position="1149"/>
        <end position="1259"/>
    </location>
</feature>
<dbReference type="Pfam" id="PF03189">
    <property type="entry name" value="Otopetrin"/>
    <property type="match status" value="2"/>
</dbReference>
<feature type="region of interest" description="Disordered" evidence="14">
    <location>
        <begin position="1000"/>
        <end position="1019"/>
    </location>
</feature>
<feature type="compositionally biased region" description="Basic and acidic residues" evidence="14">
    <location>
        <begin position="926"/>
        <end position="944"/>
    </location>
</feature>
<feature type="region of interest" description="Disordered" evidence="14">
    <location>
        <begin position="909"/>
        <end position="990"/>
    </location>
</feature>
<evidence type="ECO:0000256" key="12">
    <source>
        <dbReference type="ARBA" id="ARBA00023273"/>
    </source>
</evidence>
<feature type="compositionally biased region" description="Low complexity" evidence="14">
    <location>
        <begin position="1186"/>
        <end position="1196"/>
    </location>
</feature>
<evidence type="ECO:0000256" key="5">
    <source>
        <dbReference type="ARBA" id="ARBA00022475"/>
    </source>
</evidence>
<feature type="transmembrane region" description="Helical" evidence="15">
    <location>
        <begin position="425"/>
        <end position="446"/>
    </location>
</feature>
<keyword evidence="9 15" id="KW-1133">Transmembrane helix</keyword>
<feature type="compositionally biased region" description="Polar residues" evidence="14">
    <location>
        <begin position="1160"/>
        <end position="1174"/>
    </location>
</feature>
<dbReference type="Proteomes" id="UP000694871">
    <property type="component" value="Unplaced"/>
</dbReference>
<dbReference type="PANTHER" id="PTHR23116:SF29">
    <property type="entry name" value="PDZ DOMAIN-CONTAINING PROTEIN 7"/>
    <property type="match status" value="1"/>
</dbReference>
<feature type="transmembrane region" description="Helical" evidence="15">
    <location>
        <begin position="369"/>
        <end position="390"/>
    </location>
</feature>
<feature type="transmembrane region" description="Helical" evidence="15">
    <location>
        <begin position="98"/>
        <end position="117"/>
    </location>
</feature>
<evidence type="ECO:0000256" key="2">
    <source>
        <dbReference type="ARBA" id="ARBA00004651"/>
    </source>
</evidence>
<dbReference type="GeneID" id="107109672"/>
<dbReference type="CDD" id="cd10834">
    <property type="entry name" value="PDZ2_PDZD7-like"/>
    <property type="match status" value="1"/>
</dbReference>
<evidence type="ECO:0000256" key="14">
    <source>
        <dbReference type="SAM" id="MobiDB-lite"/>
    </source>
</evidence>
<evidence type="ECO:0000256" key="3">
    <source>
        <dbReference type="ARBA" id="ARBA00006513"/>
    </source>
</evidence>
<dbReference type="CDD" id="cd06751">
    <property type="entry name" value="PDZ3_PDZD7-like"/>
    <property type="match status" value="1"/>
</dbReference>
<evidence type="ECO:0000256" key="13">
    <source>
        <dbReference type="ARBA" id="ARBA00023303"/>
    </source>
</evidence>
<comment type="similarity">
    <text evidence="3">Belongs to the otopetrin family.</text>
</comment>
<dbReference type="CDD" id="cd10833">
    <property type="entry name" value="PDZ1_PDZD7-like"/>
    <property type="match status" value="1"/>
</dbReference>
<gene>
    <name evidence="18" type="primary">PDZD7</name>
</gene>
<keyword evidence="12" id="KW-0966">Cell projection</keyword>
<feature type="domain" description="PDZ" evidence="16">
    <location>
        <begin position="544"/>
        <end position="611"/>
    </location>
</feature>
<proteinExistence type="inferred from homology"/>
<keyword evidence="5" id="KW-1003">Cell membrane</keyword>
<feature type="transmembrane region" description="Helical" evidence="15">
    <location>
        <begin position="325"/>
        <end position="349"/>
    </location>
</feature>
<dbReference type="InterPro" id="IPR036034">
    <property type="entry name" value="PDZ_sf"/>
</dbReference>
<evidence type="ECO:0000259" key="16">
    <source>
        <dbReference type="PROSITE" id="PS50106"/>
    </source>
</evidence>
<dbReference type="RefSeq" id="XP_015265830.1">
    <property type="nucleotide sequence ID" value="XM_015410344.1"/>
</dbReference>
<dbReference type="InterPro" id="IPR051844">
    <property type="entry name" value="USH2_Complex_Protein"/>
</dbReference>
<dbReference type="SUPFAM" id="SSF50156">
    <property type="entry name" value="PDZ domain-like"/>
    <property type="match status" value="3"/>
</dbReference>
<dbReference type="InterPro" id="IPR042786">
    <property type="entry name" value="PDZD7_HN-like"/>
</dbReference>
<evidence type="ECO:0000256" key="8">
    <source>
        <dbReference type="ARBA" id="ARBA00022781"/>
    </source>
</evidence>
<keyword evidence="6 15" id="KW-0812">Transmembrane</keyword>
<evidence type="ECO:0000256" key="7">
    <source>
        <dbReference type="ARBA" id="ARBA00022737"/>
    </source>
</evidence>
<keyword evidence="10" id="KW-0406">Ion transport</keyword>
<evidence type="ECO:0000313" key="18">
    <source>
        <dbReference type="RefSeq" id="XP_015265830.1"/>
    </source>
</evidence>
<comment type="subcellular location">
    <subcellularLocation>
        <location evidence="2">Cell membrane</location>
        <topology evidence="2">Multi-pass membrane protein</topology>
    </subcellularLocation>
    <subcellularLocation>
        <location evidence="1">Cell projection</location>
    </subcellularLocation>
</comment>
<reference evidence="18" key="1">
    <citation type="submission" date="2025-08" db="UniProtKB">
        <authorList>
            <consortium name="RefSeq"/>
        </authorList>
    </citation>
    <scope>IDENTIFICATION</scope>
</reference>
<evidence type="ECO:0000256" key="6">
    <source>
        <dbReference type="ARBA" id="ARBA00022692"/>
    </source>
</evidence>
<evidence type="ECO:0000313" key="17">
    <source>
        <dbReference type="Proteomes" id="UP000694871"/>
    </source>
</evidence>
<keyword evidence="4" id="KW-0813">Transport</keyword>
<dbReference type="PROSITE" id="PS50106">
    <property type="entry name" value="PDZ"/>
    <property type="match status" value="3"/>
</dbReference>
<feature type="transmembrane region" description="Helical" evidence="15">
    <location>
        <begin position="129"/>
        <end position="148"/>
    </location>
</feature>
<evidence type="ECO:0000256" key="15">
    <source>
        <dbReference type="SAM" id="Phobius"/>
    </source>
</evidence>
<feature type="domain" description="PDZ" evidence="16">
    <location>
        <begin position="1315"/>
        <end position="1387"/>
    </location>
</feature>
<dbReference type="InterPro" id="IPR001478">
    <property type="entry name" value="PDZ"/>
</dbReference>
<feature type="compositionally biased region" description="Polar residues" evidence="14">
    <location>
        <begin position="1203"/>
        <end position="1216"/>
    </location>
</feature>
<keyword evidence="8" id="KW-0375">Hydrogen ion transport</keyword>
<evidence type="ECO:0000256" key="4">
    <source>
        <dbReference type="ARBA" id="ARBA00022448"/>
    </source>
</evidence>
<feature type="domain" description="PDZ" evidence="16">
    <location>
        <begin position="668"/>
        <end position="737"/>
    </location>
</feature>
<evidence type="ECO:0000256" key="1">
    <source>
        <dbReference type="ARBA" id="ARBA00004316"/>
    </source>
</evidence>
<keyword evidence="7" id="KW-0677">Repeat</keyword>
<accession>A0ABM1JWJ3</accession>
<organism evidence="17 18">
    <name type="scientific">Gekko japonicus</name>
    <name type="common">Schlegel's Japanese gecko</name>
    <dbReference type="NCBI Taxonomy" id="146911"/>
    <lineage>
        <taxon>Eukaryota</taxon>
        <taxon>Metazoa</taxon>
        <taxon>Chordata</taxon>
        <taxon>Craniata</taxon>
        <taxon>Vertebrata</taxon>
        <taxon>Euteleostomi</taxon>
        <taxon>Lepidosauria</taxon>
        <taxon>Squamata</taxon>
        <taxon>Bifurcata</taxon>
        <taxon>Gekkota</taxon>
        <taxon>Gekkonidae</taxon>
        <taxon>Gekkoninae</taxon>
        <taxon>Gekko</taxon>
    </lineage>
</organism>
<feature type="transmembrane region" description="Helical" evidence="15">
    <location>
        <begin position="169"/>
        <end position="193"/>
    </location>
</feature>